<keyword evidence="5 12" id="KW-0479">Metal-binding</keyword>
<keyword evidence="8 12" id="KW-1133">Transmembrane helix</keyword>
<keyword evidence="4 12" id="KW-0812">Transmembrane</keyword>
<dbReference type="GO" id="GO:0005886">
    <property type="term" value="C:plasma membrane"/>
    <property type="evidence" value="ECO:0007669"/>
    <property type="project" value="UniProtKB-SubCell"/>
</dbReference>
<evidence type="ECO:0000256" key="10">
    <source>
        <dbReference type="ARBA" id="ARBA00023136"/>
    </source>
</evidence>
<feature type="binding site" description="covalent" evidence="12 13">
    <location>
        <position position="122"/>
    </location>
    <ligand>
        <name>heme</name>
        <dbReference type="ChEBI" id="CHEBI:30413"/>
    </ligand>
</feature>
<dbReference type="NCBIfam" id="NF009727">
    <property type="entry name" value="PRK13254.1-1"/>
    <property type="match status" value="1"/>
</dbReference>
<dbReference type="AlphaFoldDB" id="A0A841KEI8"/>
<evidence type="ECO:0000256" key="9">
    <source>
        <dbReference type="ARBA" id="ARBA00023004"/>
    </source>
</evidence>
<dbReference type="GO" id="GO:0046872">
    <property type="term" value="F:metal ion binding"/>
    <property type="evidence" value="ECO:0007669"/>
    <property type="project" value="UniProtKB-KW"/>
</dbReference>
<feature type="topological domain" description="Extracellular" evidence="12">
    <location>
        <begin position="29"/>
        <end position="159"/>
    </location>
</feature>
<evidence type="ECO:0000256" key="7">
    <source>
        <dbReference type="ARBA" id="ARBA00022968"/>
    </source>
</evidence>
<evidence type="ECO:0000256" key="14">
    <source>
        <dbReference type="SAM" id="MobiDB-lite"/>
    </source>
</evidence>
<dbReference type="Proteomes" id="UP000588017">
    <property type="component" value="Unassembled WGS sequence"/>
</dbReference>
<evidence type="ECO:0000256" key="1">
    <source>
        <dbReference type="ARBA" id="ARBA00004533"/>
    </source>
</evidence>
<protein>
    <recommendedName>
        <fullName evidence="12">Cytochrome c-type biogenesis protein CcmE</fullName>
    </recommendedName>
    <alternativeName>
        <fullName evidence="12">Cytochrome c maturation protein E</fullName>
    </alternativeName>
    <alternativeName>
        <fullName evidence="12">Heme chaperone CcmE</fullName>
    </alternativeName>
</protein>
<comment type="caution">
    <text evidence="15">The sequence shown here is derived from an EMBL/GenBank/DDBJ whole genome shotgun (WGS) entry which is preliminary data.</text>
</comment>
<name>A0A841KEI8_9HYPH</name>
<dbReference type="GO" id="GO:0017004">
    <property type="term" value="P:cytochrome complex assembly"/>
    <property type="evidence" value="ECO:0007669"/>
    <property type="project" value="UniProtKB-KW"/>
</dbReference>
<evidence type="ECO:0000256" key="5">
    <source>
        <dbReference type="ARBA" id="ARBA00022723"/>
    </source>
</evidence>
<dbReference type="GO" id="GO:0020037">
    <property type="term" value="F:heme binding"/>
    <property type="evidence" value="ECO:0007669"/>
    <property type="project" value="InterPro"/>
</dbReference>
<dbReference type="EMBL" id="JACHEH010000004">
    <property type="protein sequence ID" value="MBB6168356.1"/>
    <property type="molecule type" value="Genomic_DNA"/>
</dbReference>
<evidence type="ECO:0000256" key="6">
    <source>
        <dbReference type="ARBA" id="ARBA00022748"/>
    </source>
</evidence>
<evidence type="ECO:0000256" key="4">
    <source>
        <dbReference type="ARBA" id="ARBA00022692"/>
    </source>
</evidence>
<gene>
    <name evidence="12" type="primary">ccmE</name>
    <name evidence="12" type="synonym">cycJ</name>
    <name evidence="15" type="ORF">HNQ73_001986</name>
</gene>
<keyword evidence="2 12" id="KW-1003">Cell membrane</keyword>
<dbReference type="NCBIfam" id="NF009731">
    <property type="entry name" value="PRK13254.1-5"/>
    <property type="match status" value="1"/>
</dbReference>
<dbReference type="Pfam" id="PF03100">
    <property type="entry name" value="CcmE"/>
    <property type="match status" value="1"/>
</dbReference>
<dbReference type="PANTHER" id="PTHR34128">
    <property type="entry name" value="CYTOCHROME C-TYPE BIOGENESIS PROTEIN CCME HOMOLOG, MITOCHONDRIAL"/>
    <property type="match status" value="1"/>
</dbReference>
<accession>A0A841KEI8</accession>
<evidence type="ECO:0000256" key="3">
    <source>
        <dbReference type="ARBA" id="ARBA00022617"/>
    </source>
</evidence>
<dbReference type="FunFam" id="2.40.50.140:FF:000104">
    <property type="entry name" value="Cytochrome c-type biogenesis protein CcmE"/>
    <property type="match status" value="1"/>
</dbReference>
<evidence type="ECO:0000256" key="2">
    <source>
        <dbReference type="ARBA" id="ARBA00022475"/>
    </source>
</evidence>
<dbReference type="NCBIfam" id="NF009729">
    <property type="entry name" value="PRK13254.1-3"/>
    <property type="match status" value="1"/>
</dbReference>
<feature type="topological domain" description="Cytoplasmic" evidence="12">
    <location>
        <begin position="1"/>
        <end position="7"/>
    </location>
</feature>
<evidence type="ECO:0000256" key="12">
    <source>
        <dbReference type="HAMAP-Rule" id="MF_01959"/>
    </source>
</evidence>
<comment type="similarity">
    <text evidence="12">Belongs to the CcmE/CycJ family.</text>
</comment>
<evidence type="ECO:0000256" key="8">
    <source>
        <dbReference type="ARBA" id="ARBA00022989"/>
    </source>
</evidence>
<feature type="region of interest" description="Disordered" evidence="14">
    <location>
        <begin position="133"/>
        <end position="159"/>
    </location>
</feature>
<dbReference type="PANTHER" id="PTHR34128:SF2">
    <property type="entry name" value="CYTOCHROME C-TYPE BIOGENESIS PROTEIN CCME HOMOLOG, MITOCHONDRIAL"/>
    <property type="match status" value="1"/>
</dbReference>
<organism evidence="15 16">
    <name type="scientific">Chelatococcus composti</name>
    <dbReference type="NCBI Taxonomy" id="1743235"/>
    <lineage>
        <taxon>Bacteria</taxon>
        <taxon>Pseudomonadati</taxon>
        <taxon>Pseudomonadota</taxon>
        <taxon>Alphaproteobacteria</taxon>
        <taxon>Hyphomicrobiales</taxon>
        <taxon>Chelatococcaceae</taxon>
        <taxon>Chelatococcus</taxon>
    </lineage>
</organism>
<feature type="binding site" description="axial binding residue" evidence="12 13">
    <location>
        <position position="126"/>
    </location>
    <ligand>
        <name>heme</name>
        <dbReference type="ChEBI" id="CHEBI:30413"/>
    </ligand>
    <ligandPart>
        <name>Fe</name>
        <dbReference type="ChEBI" id="CHEBI:18248"/>
    </ligandPart>
</feature>
<keyword evidence="9 12" id="KW-0408">Iron</keyword>
<proteinExistence type="inferred from homology"/>
<comment type="function">
    <text evidence="11 12">Heme chaperone required for the biogenesis of c-type cytochromes. Transiently binds heme delivered by CcmC and transfers the heme to apo-cytochromes in a process facilitated by CcmF and CcmH.</text>
</comment>
<keyword evidence="7 12" id="KW-0735">Signal-anchor</keyword>
<reference evidence="15 16" key="1">
    <citation type="submission" date="2020-08" db="EMBL/GenBank/DDBJ databases">
        <title>Genomic Encyclopedia of Type Strains, Phase IV (KMG-IV): sequencing the most valuable type-strain genomes for metagenomic binning, comparative biology and taxonomic classification.</title>
        <authorList>
            <person name="Goeker M."/>
        </authorList>
    </citation>
    <scope>NUCLEOTIDE SEQUENCE [LARGE SCALE GENOMIC DNA]</scope>
    <source>
        <strain evidence="15 16">DSM 101465</strain>
    </source>
</reference>
<evidence type="ECO:0000313" key="15">
    <source>
        <dbReference type="EMBL" id="MBB6168356.1"/>
    </source>
</evidence>
<dbReference type="Gene3D" id="2.40.50.140">
    <property type="entry name" value="Nucleic acid-binding proteins"/>
    <property type="match status" value="1"/>
</dbReference>
<comment type="subcellular location">
    <subcellularLocation>
        <location evidence="1">Cell inner membrane</location>
    </subcellularLocation>
    <subcellularLocation>
        <location evidence="12">Cell membrane</location>
        <topology evidence="12">Single-pass type II membrane protein</topology>
    </subcellularLocation>
</comment>
<keyword evidence="10 12" id="KW-0472">Membrane</keyword>
<dbReference type="InterPro" id="IPR012340">
    <property type="entry name" value="NA-bd_OB-fold"/>
</dbReference>
<evidence type="ECO:0000313" key="16">
    <source>
        <dbReference type="Proteomes" id="UP000588017"/>
    </source>
</evidence>
<dbReference type="InterPro" id="IPR036127">
    <property type="entry name" value="CcmE-like_sf"/>
</dbReference>
<keyword evidence="16" id="KW-1185">Reference proteome</keyword>
<dbReference type="SUPFAM" id="SSF82093">
    <property type="entry name" value="Heme chaperone CcmE"/>
    <property type="match status" value="1"/>
</dbReference>
<dbReference type="InterPro" id="IPR004329">
    <property type="entry name" value="CcmE"/>
</dbReference>
<dbReference type="GO" id="GO:0017003">
    <property type="term" value="P:protein-heme linkage"/>
    <property type="evidence" value="ECO:0007669"/>
    <property type="project" value="UniProtKB-UniRule"/>
</dbReference>
<sequence length="159" mass="16840">MTRKQRRLTLIAAALAVLGVALGLVLFAMRDSIVFFYSPTDIEAKAVAPGTRLRLGGLVAAGSVVKGEGQNVTFAVTDTNRSITVRYTGLLPDLFREGQGVVAEGVLEGPGLFRADSVLAKHDENYMPREVADSLKEQGLWQHSGKADAPAGSPTTASE</sequence>
<keyword evidence="6 12" id="KW-0201">Cytochrome c-type biogenesis</keyword>
<evidence type="ECO:0000256" key="13">
    <source>
        <dbReference type="PIRSR" id="PIRSR604329-50"/>
    </source>
</evidence>
<evidence type="ECO:0000256" key="11">
    <source>
        <dbReference type="ARBA" id="ARBA00056663"/>
    </source>
</evidence>
<keyword evidence="3 12" id="KW-0349">Heme</keyword>
<dbReference type="RefSeq" id="WP_183334670.1">
    <property type="nucleotide sequence ID" value="NZ_BMHX01000004.1"/>
</dbReference>
<dbReference type="HAMAP" id="MF_01959">
    <property type="entry name" value="CcmE"/>
    <property type="match status" value="1"/>
</dbReference>